<evidence type="ECO:0000313" key="1">
    <source>
        <dbReference type="EMBL" id="KAG7194498.1"/>
    </source>
</evidence>
<evidence type="ECO:0000313" key="2">
    <source>
        <dbReference type="Proteomes" id="UP000790833"/>
    </source>
</evidence>
<accession>A0A9P7VAQ1</accession>
<proteinExistence type="predicted"/>
<keyword evidence="2" id="KW-1185">Reference proteome</keyword>
<dbReference type="EMBL" id="JAHMUF010000007">
    <property type="protein sequence ID" value="KAG7194498.1"/>
    <property type="molecule type" value="Genomic_DNA"/>
</dbReference>
<dbReference type="OrthoDB" id="5277092at2759"/>
<organism evidence="1 2">
    <name type="scientific">Scheffersomyces spartinae</name>
    <dbReference type="NCBI Taxonomy" id="45513"/>
    <lineage>
        <taxon>Eukaryota</taxon>
        <taxon>Fungi</taxon>
        <taxon>Dikarya</taxon>
        <taxon>Ascomycota</taxon>
        <taxon>Saccharomycotina</taxon>
        <taxon>Pichiomycetes</taxon>
        <taxon>Debaryomycetaceae</taxon>
        <taxon>Scheffersomyces</taxon>
    </lineage>
</organism>
<dbReference type="RefSeq" id="XP_043050045.1">
    <property type="nucleotide sequence ID" value="XM_043195379.1"/>
</dbReference>
<dbReference type="AlphaFoldDB" id="A0A9P7VAQ1"/>
<gene>
    <name evidence="1" type="ORF">KQ657_004713</name>
</gene>
<dbReference type="Proteomes" id="UP000790833">
    <property type="component" value="Unassembled WGS sequence"/>
</dbReference>
<sequence length="129" mass="14508">MGWFGRTEKPQETTILPGDQIHQKSHQPLQIVPELVQTIETLNEPVTLHQHSQDIEGFVNERPANTFIIDGDKDGSQSIICTDNGNGGKTCLKLGLSSIQLFKKMQSLEYFCSLPDDINATYFECRKIT</sequence>
<protein>
    <submittedName>
        <fullName evidence="1">Uncharacterized protein</fullName>
    </submittedName>
</protein>
<dbReference type="GeneID" id="66118087"/>
<reference evidence="1" key="1">
    <citation type="submission" date="2021-03" db="EMBL/GenBank/DDBJ databases">
        <authorList>
            <person name="Palmer J.M."/>
        </authorList>
    </citation>
    <scope>NUCLEOTIDE SEQUENCE</scope>
    <source>
        <strain evidence="1">ARV_011</strain>
    </source>
</reference>
<name>A0A9P7VAQ1_9ASCO</name>
<comment type="caution">
    <text evidence="1">The sequence shown here is derived from an EMBL/GenBank/DDBJ whole genome shotgun (WGS) entry which is preliminary data.</text>
</comment>